<gene>
    <name evidence="6" type="ORF">GCM10009798_03220</name>
</gene>
<dbReference type="Proteomes" id="UP001500571">
    <property type="component" value="Unassembled WGS sequence"/>
</dbReference>
<comment type="caution">
    <text evidence="6">The sequence shown here is derived from an EMBL/GenBank/DDBJ whole genome shotgun (WGS) entry which is preliminary data.</text>
</comment>
<dbReference type="EMBL" id="BAAAPB010000001">
    <property type="protein sequence ID" value="GAA1947476.1"/>
    <property type="molecule type" value="Genomic_DNA"/>
</dbReference>
<evidence type="ECO:0000256" key="2">
    <source>
        <dbReference type="ARBA" id="ARBA00010742"/>
    </source>
</evidence>
<dbReference type="PROSITE" id="PS51257">
    <property type="entry name" value="PROKAR_LIPOPROTEIN"/>
    <property type="match status" value="1"/>
</dbReference>
<dbReference type="Gene3D" id="3.40.190.10">
    <property type="entry name" value="Periplasmic binding protein-like II"/>
    <property type="match status" value="2"/>
</dbReference>
<evidence type="ECO:0000313" key="7">
    <source>
        <dbReference type="Proteomes" id="UP001500571"/>
    </source>
</evidence>
<reference evidence="7" key="1">
    <citation type="journal article" date="2019" name="Int. J. Syst. Evol. Microbiol.">
        <title>The Global Catalogue of Microorganisms (GCM) 10K type strain sequencing project: providing services to taxonomists for standard genome sequencing and annotation.</title>
        <authorList>
            <consortium name="The Broad Institute Genomics Platform"/>
            <consortium name="The Broad Institute Genome Sequencing Center for Infectious Disease"/>
            <person name="Wu L."/>
            <person name="Ma J."/>
        </authorList>
    </citation>
    <scope>NUCLEOTIDE SEQUENCE [LARGE SCALE GENOMIC DNA]</scope>
    <source>
        <strain evidence="7">JCM 15309</strain>
    </source>
</reference>
<proteinExistence type="inferred from homology"/>
<dbReference type="PANTHER" id="PTHR30024:SF47">
    <property type="entry name" value="TAURINE-BINDING PERIPLASMIC PROTEIN"/>
    <property type="match status" value="1"/>
</dbReference>
<feature type="signal peptide" evidence="4">
    <location>
        <begin position="1"/>
        <end position="25"/>
    </location>
</feature>
<dbReference type="SUPFAM" id="SSF53850">
    <property type="entry name" value="Periplasmic binding protein-like II"/>
    <property type="match status" value="1"/>
</dbReference>
<dbReference type="Pfam" id="PF09084">
    <property type="entry name" value="NMT1"/>
    <property type="match status" value="1"/>
</dbReference>
<dbReference type="PANTHER" id="PTHR30024">
    <property type="entry name" value="ALIPHATIC SULFONATES-BINDING PROTEIN-RELATED"/>
    <property type="match status" value="1"/>
</dbReference>
<accession>A0ABP5BMZ6</accession>
<evidence type="ECO:0000313" key="6">
    <source>
        <dbReference type="EMBL" id="GAA1947476.1"/>
    </source>
</evidence>
<evidence type="ECO:0000256" key="1">
    <source>
        <dbReference type="ARBA" id="ARBA00004418"/>
    </source>
</evidence>
<dbReference type="RefSeq" id="WP_344041728.1">
    <property type="nucleotide sequence ID" value="NZ_BAAAPB010000001.1"/>
</dbReference>
<protein>
    <submittedName>
        <fullName evidence="6">ABC transporter substrate-binding protein</fullName>
    </submittedName>
</protein>
<dbReference type="InterPro" id="IPR015168">
    <property type="entry name" value="SsuA/THI5"/>
</dbReference>
<name>A0ABP5BMZ6_9ACTN</name>
<comment type="similarity">
    <text evidence="2">Belongs to the bacterial solute-binding protein SsuA/TauA family.</text>
</comment>
<feature type="domain" description="SsuA/THI5-like" evidence="5">
    <location>
        <begin position="58"/>
        <end position="264"/>
    </location>
</feature>
<evidence type="ECO:0000256" key="4">
    <source>
        <dbReference type="SAM" id="SignalP"/>
    </source>
</evidence>
<keyword evidence="3 4" id="KW-0732">Signal</keyword>
<comment type="subcellular location">
    <subcellularLocation>
        <location evidence="1">Periplasm</location>
    </subcellularLocation>
</comment>
<organism evidence="6 7">
    <name type="scientific">Nocardioides panacihumi</name>
    <dbReference type="NCBI Taxonomy" id="400774"/>
    <lineage>
        <taxon>Bacteria</taxon>
        <taxon>Bacillati</taxon>
        <taxon>Actinomycetota</taxon>
        <taxon>Actinomycetes</taxon>
        <taxon>Propionibacteriales</taxon>
        <taxon>Nocardioidaceae</taxon>
        <taxon>Nocardioides</taxon>
    </lineage>
</organism>
<keyword evidence="7" id="KW-1185">Reference proteome</keyword>
<evidence type="ECO:0000259" key="5">
    <source>
        <dbReference type="Pfam" id="PF09084"/>
    </source>
</evidence>
<sequence length="342" mass="35376">MTRVGPVRTRIAALSAALLATVALASGCGGSSSATNSDGTTTVRYQSSQGSVDLLQLADALGYLKGVKLKKVGDVTGGPESLKALASRQIDIGASAFYGAVAQLVATGVPIKAVVSTYGSNGPIASVVATPTGSGITSARDLIGKKVAVNTLGANAEAVLDTWFQKEGLTPEEIRGVTLVPLPPLNTAQALKEHQVDAAYIGLGQLKAASEAVPLSTLVKDTDVVGNYNGGGFTLRDDFIAKHHQAAQTLATGVGKAVDYIASHDRADVLKVYEKWLTDHGYAGYVDAVEKNWPGATGVASPHGSISDEDIARWIDWLDSRGDVDAGKLEASDVYTNDLNKG</sequence>
<evidence type="ECO:0000256" key="3">
    <source>
        <dbReference type="ARBA" id="ARBA00022729"/>
    </source>
</evidence>
<feature type="chain" id="PRO_5045824494" evidence="4">
    <location>
        <begin position="26"/>
        <end position="342"/>
    </location>
</feature>